<dbReference type="InterPro" id="IPR043502">
    <property type="entry name" value="DNA/RNA_pol_sf"/>
</dbReference>
<dbReference type="EMBL" id="JAUESC010000381">
    <property type="protein sequence ID" value="KAK0589138.1"/>
    <property type="molecule type" value="Genomic_DNA"/>
</dbReference>
<dbReference type="Pfam" id="PF00078">
    <property type="entry name" value="RVT_1"/>
    <property type="match status" value="1"/>
</dbReference>
<proteinExistence type="predicted"/>
<dbReference type="CDD" id="cd01650">
    <property type="entry name" value="RT_nLTR_like"/>
    <property type="match status" value="1"/>
</dbReference>
<dbReference type="PANTHER" id="PTHR33116">
    <property type="entry name" value="REVERSE TRANSCRIPTASE ZINC-BINDING DOMAIN-CONTAINING PROTEIN-RELATED-RELATED"/>
    <property type="match status" value="1"/>
</dbReference>
<evidence type="ECO:0000313" key="3">
    <source>
        <dbReference type="Proteomes" id="UP001168877"/>
    </source>
</evidence>
<dbReference type="Pfam" id="PF13966">
    <property type="entry name" value="zf-RVT"/>
    <property type="match status" value="1"/>
</dbReference>
<feature type="domain" description="Reverse transcriptase" evidence="1">
    <location>
        <begin position="49"/>
        <end position="327"/>
    </location>
</feature>
<reference evidence="2" key="1">
    <citation type="journal article" date="2022" name="Plant J.">
        <title>Strategies of tolerance reflected in two North American maple genomes.</title>
        <authorList>
            <person name="McEvoy S.L."/>
            <person name="Sezen U.U."/>
            <person name="Trouern-Trend A."/>
            <person name="McMahon S.M."/>
            <person name="Schaberg P.G."/>
            <person name="Yang J."/>
            <person name="Wegrzyn J.L."/>
            <person name="Swenson N.G."/>
        </authorList>
    </citation>
    <scope>NUCLEOTIDE SEQUENCE</scope>
    <source>
        <strain evidence="2">NS2018</strain>
    </source>
</reference>
<dbReference type="InterPro" id="IPR026960">
    <property type="entry name" value="RVT-Znf"/>
</dbReference>
<dbReference type="AlphaFoldDB" id="A0AA39VSR3"/>
<dbReference type="PANTHER" id="PTHR33116:SF78">
    <property type="entry name" value="OS12G0587133 PROTEIN"/>
    <property type="match status" value="1"/>
</dbReference>
<evidence type="ECO:0000259" key="1">
    <source>
        <dbReference type="PROSITE" id="PS50878"/>
    </source>
</evidence>
<keyword evidence="3" id="KW-1185">Reference proteome</keyword>
<protein>
    <recommendedName>
        <fullName evidence="1">Reverse transcriptase domain-containing protein</fullName>
    </recommendedName>
</protein>
<dbReference type="PROSITE" id="PS50878">
    <property type="entry name" value="RT_POL"/>
    <property type="match status" value="1"/>
</dbReference>
<evidence type="ECO:0000313" key="2">
    <source>
        <dbReference type="EMBL" id="KAK0589138.1"/>
    </source>
</evidence>
<dbReference type="InterPro" id="IPR000477">
    <property type="entry name" value="RT_dom"/>
</dbReference>
<gene>
    <name evidence="2" type="ORF">LWI29_010184</name>
</gene>
<accession>A0AA39VSR3</accession>
<sequence length="700" mass="78665">MVVSSFIYIITYFSEPATHEFSRRVVIIARTGNGRRIPPPCGTIPSLAAVLVPVTRALARSNLNVHLLTDIATTCRQFRPIALGNFLFKVITKIIADRLAEICSHIISPNQFGFIRGRQIGDCIAGASKCFNVLNNGSRGGHLALKIDIRKAFDSFSWPFLFEVLRCFGFSEIFIGWVAAIFYSARISVLINGSPQGYFPYSRGVRQGDPLSPLLFCLAEDFLSRYLTHLVESGSMTSISSPVGMRAPSHFLYADDVILFYRASPQNLQVILDAFALYGSLSGQQVNWEKSSIFFGKNISGSRIANFLSMSRMRKGGDSMTYLGVPLFIGAPKRRWLIPWADKIKSKLESWKGFSLSMAGRLCLINSVITGSFLHSFQVYRWPSSLLKDLNAAIRNFFWTGSIDGRKSVQVAWKSCCMPKDGGGIGVKDLGILNKAMLKKFTWRLLTEESFVFTYLRARFFTQDHRPRTWYAVSSIWPGLKLHYTPLMIESRWLVGRHSKVRFWTDNWLGDPLINLVEDRSSLQPPLDSVVGDIYSDATGWDIPVSFKASHPVVASEIEKVVVSTDPDSLVWTCSLDGVVSCKSAYNSLSEVRSSVVWGRQIWASFIPPSRSILIWRLFHGKIPTDIALRARGFISPSRCRFCCAAEEDLRHLFLDCLFVRGLWDAVSSTFSHKLKLDGTCLDLWQEAMKVVFSTQMQAL</sequence>
<name>A0AA39VSR3_ACESA</name>
<reference evidence="2" key="2">
    <citation type="submission" date="2023-06" db="EMBL/GenBank/DDBJ databases">
        <authorList>
            <person name="Swenson N.G."/>
            <person name="Wegrzyn J.L."/>
            <person name="Mcevoy S.L."/>
        </authorList>
    </citation>
    <scope>NUCLEOTIDE SEQUENCE</scope>
    <source>
        <strain evidence="2">NS2018</strain>
        <tissue evidence="2">Leaf</tissue>
    </source>
</reference>
<dbReference type="SUPFAM" id="SSF56672">
    <property type="entry name" value="DNA/RNA polymerases"/>
    <property type="match status" value="1"/>
</dbReference>
<comment type="caution">
    <text evidence="2">The sequence shown here is derived from an EMBL/GenBank/DDBJ whole genome shotgun (WGS) entry which is preliminary data.</text>
</comment>
<dbReference type="Proteomes" id="UP001168877">
    <property type="component" value="Unassembled WGS sequence"/>
</dbReference>
<organism evidence="2 3">
    <name type="scientific">Acer saccharum</name>
    <name type="common">Sugar maple</name>
    <dbReference type="NCBI Taxonomy" id="4024"/>
    <lineage>
        <taxon>Eukaryota</taxon>
        <taxon>Viridiplantae</taxon>
        <taxon>Streptophyta</taxon>
        <taxon>Embryophyta</taxon>
        <taxon>Tracheophyta</taxon>
        <taxon>Spermatophyta</taxon>
        <taxon>Magnoliopsida</taxon>
        <taxon>eudicotyledons</taxon>
        <taxon>Gunneridae</taxon>
        <taxon>Pentapetalae</taxon>
        <taxon>rosids</taxon>
        <taxon>malvids</taxon>
        <taxon>Sapindales</taxon>
        <taxon>Sapindaceae</taxon>
        <taxon>Hippocastanoideae</taxon>
        <taxon>Acereae</taxon>
        <taxon>Acer</taxon>
    </lineage>
</organism>